<feature type="transmembrane region" description="Helical" evidence="1">
    <location>
        <begin position="27"/>
        <end position="45"/>
    </location>
</feature>
<proteinExistence type="predicted"/>
<keyword evidence="1" id="KW-0812">Transmembrane</keyword>
<name>A0A290Z8Q6_9PSEU</name>
<gene>
    <name evidence="2" type="ORF">CNX65_20740</name>
</gene>
<dbReference type="Proteomes" id="UP000218505">
    <property type="component" value="Chromosome"/>
</dbReference>
<organism evidence="2 3">
    <name type="scientific">Actinosynnema pretiosum</name>
    <dbReference type="NCBI Taxonomy" id="42197"/>
    <lineage>
        <taxon>Bacteria</taxon>
        <taxon>Bacillati</taxon>
        <taxon>Actinomycetota</taxon>
        <taxon>Actinomycetes</taxon>
        <taxon>Pseudonocardiales</taxon>
        <taxon>Pseudonocardiaceae</taxon>
        <taxon>Actinosynnema</taxon>
    </lineage>
</organism>
<dbReference type="EMBL" id="CP023445">
    <property type="protein sequence ID" value="ATE55410.1"/>
    <property type="molecule type" value="Genomic_DNA"/>
</dbReference>
<feature type="transmembrane region" description="Helical" evidence="1">
    <location>
        <begin position="246"/>
        <end position="268"/>
    </location>
</feature>
<keyword evidence="3" id="KW-1185">Reference proteome</keyword>
<keyword evidence="1" id="KW-1133">Transmembrane helix</keyword>
<accession>A0A290Z8Q6</accession>
<feature type="transmembrane region" description="Helical" evidence="1">
    <location>
        <begin position="223"/>
        <end position="239"/>
    </location>
</feature>
<evidence type="ECO:0000256" key="1">
    <source>
        <dbReference type="SAM" id="Phobius"/>
    </source>
</evidence>
<evidence type="ECO:0000313" key="2">
    <source>
        <dbReference type="EMBL" id="ATE55410.1"/>
    </source>
</evidence>
<feature type="transmembrane region" description="Helical" evidence="1">
    <location>
        <begin position="200"/>
        <end position="217"/>
    </location>
</feature>
<dbReference type="RefSeq" id="WP_096495244.1">
    <property type="nucleotide sequence ID" value="NZ_CP023445.1"/>
</dbReference>
<feature type="transmembrane region" description="Helical" evidence="1">
    <location>
        <begin position="169"/>
        <end position="188"/>
    </location>
</feature>
<dbReference type="AlphaFoldDB" id="A0A290Z8Q6"/>
<feature type="transmembrane region" description="Helical" evidence="1">
    <location>
        <begin position="140"/>
        <end position="157"/>
    </location>
</feature>
<protein>
    <submittedName>
        <fullName evidence="2">Uncharacterized protein</fullName>
    </submittedName>
</protein>
<evidence type="ECO:0000313" key="3">
    <source>
        <dbReference type="Proteomes" id="UP000218505"/>
    </source>
</evidence>
<feature type="transmembrane region" description="Helical" evidence="1">
    <location>
        <begin position="101"/>
        <end position="119"/>
    </location>
</feature>
<reference evidence="2" key="1">
    <citation type="submission" date="2017-09" db="EMBL/GenBank/DDBJ databases">
        <title>Complete Genome Sequence of ansamitocin-producing Bacterium Actinosynnema pretiosum X47.</title>
        <authorList>
            <person name="Cao G."/>
            <person name="Zong G."/>
            <person name="Zhong C."/>
            <person name="Fu J."/>
        </authorList>
    </citation>
    <scope>NUCLEOTIDE SEQUENCE [LARGE SCALE GENOMIC DNA]</scope>
    <source>
        <strain evidence="2">X47</strain>
    </source>
</reference>
<sequence length="310" mass="32894">MADGDAAVLLGELDALRKRTRRDRRGHWLPLLAIGALTLGAIPFYRPAPDPCRVLVTALGVCDSGEVPSTTFTVPGLGRFDPLGAFTAGNIYDPVSPLALGAYWLLALLAGLLLTTWWYRRRAEVSGLETSTKAYARVTLAGLLVVLGMSLVRAVAAEPVSHLRLGAKAAVLESAVFLAVPVVLAVLSEREFGRTRGYRVALVAGFALTSVLGAAVVSKTGGLLLFAAGLLVLAWRERSAWCGAVALGYSWFTLLANGSWMGSVFWRLGWRPDPATGMEEVLFAAKDVLLPGATAIVGGLVALVLSRVRR</sequence>
<dbReference type="KEGG" id="apre:CNX65_20740"/>
<keyword evidence="1" id="KW-0472">Membrane</keyword>
<feature type="transmembrane region" description="Helical" evidence="1">
    <location>
        <begin position="288"/>
        <end position="305"/>
    </location>
</feature>